<keyword evidence="5" id="KW-0963">Cytoplasm</keyword>
<dbReference type="InterPro" id="IPR020845">
    <property type="entry name" value="AMP-binding_CS"/>
</dbReference>
<evidence type="ECO:0000256" key="10">
    <source>
        <dbReference type="ARBA" id="ARBA00023098"/>
    </source>
</evidence>
<comment type="subcellular location">
    <subcellularLocation>
        <location evidence="1">Cytoplasm</location>
        <location evidence="1">Cytosol</location>
    </subcellularLocation>
</comment>
<dbReference type="SUPFAM" id="SSF56801">
    <property type="entry name" value="Acetyl-CoA synthetase-like"/>
    <property type="match status" value="1"/>
</dbReference>
<dbReference type="InterPro" id="IPR045851">
    <property type="entry name" value="AMP-bd_C_sf"/>
</dbReference>
<feature type="domain" description="AMP-dependent synthetase/ligase" evidence="11">
    <location>
        <begin position="103"/>
        <end position="378"/>
    </location>
</feature>
<gene>
    <name evidence="14" type="ORF">PACLA_8A030303</name>
</gene>
<sequence length="619" mass="70250">MDSYNESPEIMWRPDRNKLTKMDEFRSHVNKAFGLQLESYNDFYKWSIDCYQDFWETFWHFSGIISSSPYTKVINTEVMTDIPTWFCDSKLNYAENLLNFNDNRTAIITSGEGQEDERISFKELRARVTILASALKKLGVKKGDRVAGYLPNGSLAVEAMLATASLGAIWSSTSPDFGSLGVLDRFVQINPRVIFSVNAVTYNGKVHNHMIKLKEVVKGLPNLENVIVFPFVGSKDEINLDELPNSMFYDDFLKLADTSEELTFEQVPFNHPLFIMYSSGTTGIPKCLVHSVGGTLIQHLKEHILHGNMTRDDVIIYYTTTGWMMWNWLVTSLAVGATVVLYDGSPIIPTPHVLFDLVDRHNITIFGASPKYLETLESKNVVPRGTDIISCFMGQNPTIPVYKGEIQSRNLGMAIESWNEDGQPIHDKRGELVCTKPFPSMPVCFWNDEGNVKYNNAYFAKYKDVWSHGDFCIVSSRTGGVVMLGRSDGTLNPNGVRFGSAEIYNVVERLKEVDDSLCVACKNKLKEERVVLFVKMANGYKFTDDFITRIKHEIRSKLSPRHIPAKILQIQDIPHTTNGKKVEVAVKRILAGEHVEHRVAYRNPQSLDLYYNLKELEDL</sequence>
<dbReference type="FunFam" id="3.30.300.30:FF:000037">
    <property type="entry name" value="acetoacetyl-CoA synthetase"/>
    <property type="match status" value="1"/>
</dbReference>
<feature type="domain" description="Acetyl-coenzyme A synthetase N-terminal" evidence="13">
    <location>
        <begin position="40"/>
        <end position="96"/>
    </location>
</feature>
<evidence type="ECO:0000256" key="7">
    <source>
        <dbReference type="ARBA" id="ARBA00022741"/>
    </source>
</evidence>
<evidence type="ECO:0000259" key="11">
    <source>
        <dbReference type="Pfam" id="PF00501"/>
    </source>
</evidence>
<dbReference type="PANTHER" id="PTHR42921:SF1">
    <property type="entry name" value="ACETOACETYL-COA SYNTHETASE"/>
    <property type="match status" value="1"/>
</dbReference>
<dbReference type="Pfam" id="PF13193">
    <property type="entry name" value="AMP-binding_C"/>
    <property type="match status" value="1"/>
</dbReference>
<dbReference type="GO" id="GO:0030729">
    <property type="term" value="F:acetoacetate-CoA ligase activity"/>
    <property type="evidence" value="ECO:0007669"/>
    <property type="project" value="UniProtKB-EC"/>
</dbReference>
<dbReference type="InterPro" id="IPR042099">
    <property type="entry name" value="ANL_N_sf"/>
</dbReference>
<dbReference type="InterPro" id="IPR032387">
    <property type="entry name" value="ACAS_N"/>
</dbReference>
<evidence type="ECO:0000256" key="5">
    <source>
        <dbReference type="ARBA" id="ARBA00022490"/>
    </source>
</evidence>
<evidence type="ECO:0000256" key="1">
    <source>
        <dbReference type="ARBA" id="ARBA00004514"/>
    </source>
</evidence>
<evidence type="ECO:0000259" key="13">
    <source>
        <dbReference type="Pfam" id="PF16177"/>
    </source>
</evidence>
<feature type="domain" description="AMP-binding enzyme C-terminal" evidence="12">
    <location>
        <begin position="505"/>
        <end position="580"/>
    </location>
</feature>
<keyword evidence="9" id="KW-0067">ATP-binding</keyword>
<evidence type="ECO:0000256" key="4">
    <source>
        <dbReference type="ARBA" id="ARBA00015326"/>
    </source>
</evidence>
<dbReference type="GO" id="GO:0005524">
    <property type="term" value="F:ATP binding"/>
    <property type="evidence" value="ECO:0007669"/>
    <property type="project" value="UniProtKB-KW"/>
</dbReference>
<comment type="caution">
    <text evidence="14">The sequence shown here is derived from an EMBL/GenBank/DDBJ whole genome shotgun (WGS) entry which is preliminary data.</text>
</comment>
<evidence type="ECO:0000256" key="8">
    <source>
        <dbReference type="ARBA" id="ARBA00022832"/>
    </source>
</evidence>
<accession>A0A7D9KXH3</accession>
<dbReference type="Pfam" id="PF16177">
    <property type="entry name" value="ACAS_N"/>
    <property type="match status" value="1"/>
</dbReference>
<dbReference type="InterPro" id="IPR025110">
    <property type="entry name" value="AMP-bd_C"/>
</dbReference>
<reference evidence="14" key="1">
    <citation type="submission" date="2020-04" db="EMBL/GenBank/DDBJ databases">
        <authorList>
            <person name="Alioto T."/>
            <person name="Alioto T."/>
            <person name="Gomez Garrido J."/>
        </authorList>
    </citation>
    <scope>NUCLEOTIDE SEQUENCE</scope>
    <source>
        <strain evidence="14">A484AB</strain>
    </source>
</reference>
<dbReference type="Proteomes" id="UP001152795">
    <property type="component" value="Unassembled WGS sequence"/>
</dbReference>
<keyword evidence="8" id="KW-0276">Fatty acid metabolism</keyword>
<comment type="similarity">
    <text evidence="2">Belongs to the ATP-dependent AMP-binding enzyme family.</text>
</comment>
<evidence type="ECO:0000256" key="6">
    <source>
        <dbReference type="ARBA" id="ARBA00022598"/>
    </source>
</evidence>
<dbReference type="PANTHER" id="PTHR42921">
    <property type="entry name" value="ACETOACETYL-COA SYNTHETASE"/>
    <property type="match status" value="1"/>
</dbReference>
<keyword evidence="10" id="KW-0443">Lipid metabolism</keyword>
<keyword evidence="15" id="KW-1185">Reference proteome</keyword>
<evidence type="ECO:0000259" key="12">
    <source>
        <dbReference type="Pfam" id="PF13193"/>
    </source>
</evidence>
<keyword evidence="7" id="KW-0547">Nucleotide-binding</keyword>
<dbReference type="InterPro" id="IPR000873">
    <property type="entry name" value="AMP-dep_synth/lig_dom"/>
</dbReference>
<dbReference type="PROSITE" id="PS00455">
    <property type="entry name" value="AMP_BINDING"/>
    <property type="match status" value="1"/>
</dbReference>
<name>A0A7D9KXH3_PARCT</name>
<dbReference type="Pfam" id="PF00501">
    <property type="entry name" value="AMP-binding"/>
    <property type="match status" value="1"/>
</dbReference>
<organism evidence="14 15">
    <name type="scientific">Paramuricea clavata</name>
    <name type="common">Red gorgonian</name>
    <name type="synonym">Violescent sea-whip</name>
    <dbReference type="NCBI Taxonomy" id="317549"/>
    <lineage>
        <taxon>Eukaryota</taxon>
        <taxon>Metazoa</taxon>
        <taxon>Cnidaria</taxon>
        <taxon>Anthozoa</taxon>
        <taxon>Octocorallia</taxon>
        <taxon>Malacalcyonacea</taxon>
        <taxon>Plexauridae</taxon>
        <taxon>Paramuricea</taxon>
    </lineage>
</organism>
<evidence type="ECO:0000313" key="14">
    <source>
        <dbReference type="EMBL" id="CAB4021241.1"/>
    </source>
</evidence>
<evidence type="ECO:0000256" key="9">
    <source>
        <dbReference type="ARBA" id="ARBA00022840"/>
    </source>
</evidence>
<evidence type="ECO:0000256" key="2">
    <source>
        <dbReference type="ARBA" id="ARBA00006432"/>
    </source>
</evidence>
<evidence type="ECO:0000313" key="15">
    <source>
        <dbReference type="Proteomes" id="UP001152795"/>
    </source>
</evidence>
<dbReference type="EC" id="6.2.1.16" evidence="3"/>
<proteinExistence type="inferred from homology"/>
<evidence type="ECO:0000256" key="3">
    <source>
        <dbReference type="ARBA" id="ARBA00012988"/>
    </source>
</evidence>
<dbReference type="OrthoDB" id="10253869at2759"/>
<dbReference type="Gene3D" id="3.40.50.12780">
    <property type="entry name" value="N-terminal domain of ligase-like"/>
    <property type="match status" value="2"/>
</dbReference>
<dbReference type="CDD" id="cd05943">
    <property type="entry name" value="AACS"/>
    <property type="match status" value="1"/>
</dbReference>
<protein>
    <recommendedName>
        <fullName evidence="4">Acetoacetyl-CoA synthetase</fullName>
        <ecNumber evidence="3">6.2.1.16</ecNumber>
    </recommendedName>
</protein>
<dbReference type="GO" id="GO:0006631">
    <property type="term" value="P:fatty acid metabolic process"/>
    <property type="evidence" value="ECO:0007669"/>
    <property type="project" value="UniProtKB-KW"/>
</dbReference>
<keyword evidence="6" id="KW-0436">Ligase</keyword>
<dbReference type="EMBL" id="CACRXK020011332">
    <property type="protein sequence ID" value="CAB4021241.1"/>
    <property type="molecule type" value="Genomic_DNA"/>
</dbReference>
<dbReference type="GO" id="GO:0005829">
    <property type="term" value="C:cytosol"/>
    <property type="evidence" value="ECO:0007669"/>
    <property type="project" value="UniProtKB-SubCell"/>
</dbReference>
<dbReference type="AlphaFoldDB" id="A0A7D9KXH3"/>
<dbReference type="Gene3D" id="3.30.300.30">
    <property type="match status" value="1"/>
</dbReference>